<organism evidence="4 5">
    <name type="scientific">Sporobacter termitidis DSM 10068</name>
    <dbReference type="NCBI Taxonomy" id="1123282"/>
    <lineage>
        <taxon>Bacteria</taxon>
        <taxon>Bacillati</taxon>
        <taxon>Bacillota</taxon>
        <taxon>Clostridia</taxon>
        <taxon>Eubacteriales</taxon>
        <taxon>Oscillospiraceae</taxon>
        <taxon>Sporobacter</taxon>
    </lineage>
</organism>
<evidence type="ECO:0000256" key="2">
    <source>
        <dbReference type="SAM" id="Phobius"/>
    </source>
</evidence>
<dbReference type="PANTHER" id="PTHR22911">
    <property type="entry name" value="ACYL-MALONYL CONDENSING ENZYME-RELATED"/>
    <property type="match status" value="1"/>
</dbReference>
<dbReference type="RefSeq" id="WP_073076008.1">
    <property type="nucleotide sequence ID" value="NZ_FQXV01000001.1"/>
</dbReference>
<feature type="transmembrane region" description="Helical" evidence="2">
    <location>
        <begin position="37"/>
        <end position="55"/>
    </location>
</feature>
<dbReference type="Proteomes" id="UP000183995">
    <property type="component" value="Unassembled WGS sequence"/>
</dbReference>
<feature type="transmembrane region" description="Helical" evidence="2">
    <location>
        <begin position="12"/>
        <end position="31"/>
    </location>
</feature>
<feature type="transmembrane region" description="Helical" evidence="2">
    <location>
        <begin position="258"/>
        <end position="277"/>
    </location>
</feature>
<evidence type="ECO:0000256" key="1">
    <source>
        <dbReference type="ARBA" id="ARBA00007362"/>
    </source>
</evidence>
<protein>
    <submittedName>
        <fullName evidence="4">Threonine/homoserine efflux transporter RhtA</fullName>
    </submittedName>
</protein>
<dbReference type="InterPro" id="IPR037185">
    <property type="entry name" value="EmrE-like"/>
</dbReference>
<dbReference type="Pfam" id="PF00892">
    <property type="entry name" value="EamA"/>
    <property type="match status" value="2"/>
</dbReference>
<dbReference type="PANTHER" id="PTHR22911:SF79">
    <property type="entry name" value="MOBA-LIKE NTP TRANSFERASE DOMAIN-CONTAINING PROTEIN"/>
    <property type="match status" value="1"/>
</dbReference>
<feature type="domain" description="EamA" evidence="3">
    <location>
        <begin position="146"/>
        <end position="271"/>
    </location>
</feature>
<accession>A0A1M5UDK4</accession>
<feature type="transmembrane region" description="Helical" evidence="2">
    <location>
        <begin position="67"/>
        <end position="84"/>
    </location>
</feature>
<reference evidence="4 5" key="1">
    <citation type="submission" date="2016-11" db="EMBL/GenBank/DDBJ databases">
        <authorList>
            <person name="Jaros S."/>
            <person name="Januszkiewicz K."/>
            <person name="Wedrychowicz H."/>
        </authorList>
    </citation>
    <scope>NUCLEOTIDE SEQUENCE [LARGE SCALE GENOMIC DNA]</scope>
    <source>
        <strain evidence="4 5">DSM 10068</strain>
    </source>
</reference>
<keyword evidence="2" id="KW-1133">Transmembrane helix</keyword>
<feature type="transmembrane region" description="Helical" evidence="2">
    <location>
        <begin position="145"/>
        <end position="164"/>
    </location>
</feature>
<dbReference type="EMBL" id="FQXV01000001">
    <property type="protein sequence ID" value="SHH61020.1"/>
    <property type="molecule type" value="Genomic_DNA"/>
</dbReference>
<name>A0A1M5UDK4_9FIRM</name>
<feature type="transmembrane region" description="Helical" evidence="2">
    <location>
        <begin position="231"/>
        <end position="252"/>
    </location>
</feature>
<feature type="transmembrane region" description="Helical" evidence="2">
    <location>
        <begin position="200"/>
        <end position="224"/>
    </location>
</feature>
<comment type="similarity">
    <text evidence="1">Belongs to the EamA transporter family.</text>
</comment>
<evidence type="ECO:0000313" key="5">
    <source>
        <dbReference type="Proteomes" id="UP000183995"/>
    </source>
</evidence>
<evidence type="ECO:0000259" key="3">
    <source>
        <dbReference type="Pfam" id="PF00892"/>
    </source>
</evidence>
<keyword evidence="2" id="KW-0472">Membrane</keyword>
<keyword evidence="5" id="KW-1185">Reference proteome</keyword>
<dbReference type="STRING" id="1123282.SAMN02745823_00466"/>
<dbReference type="AlphaFoldDB" id="A0A1M5UDK4"/>
<dbReference type="InterPro" id="IPR000620">
    <property type="entry name" value="EamA_dom"/>
</dbReference>
<feature type="transmembrane region" description="Helical" evidence="2">
    <location>
        <begin position="176"/>
        <end position="194"/>
    </location>
</feature>
<keyword evidence="2" id="KW-0812">Transmembrane</keyword>
<feature type="transmembrane region" description="Helical" evidence="2">
    <location>
        <begin position="90"/>
        <end position="112"/>
    </location>
</feature>
<sequence>MTDRKKQRIAIAQMLICAALWSIAGIFIKLIDWNPMVISGFRGLFAAVTVGVYMLITKQRLFLSKQVLLCAFFLAATFSCFVVANKLTTAANAIVLQFTSPIFIILFSALLFRQKFRTSDYLTVLLTFCGIAVFFVSGLRAGQLAGNIVGMLAGVFMAGMYLSVSRTDAIQKMSGIFFGQVLTALIGIPFVFFTRGTVTTLSVVFIVILGVVQIGIPYILLALASNRCPPLACSLIGALEPLLNPVWVLIFAGENPGIFSLIGGVIVIGAVTAQCVLQDKRAAGERPPEKTPRCAG</sequence>
<proteinExistence type="inferred from homology"/>
<feature type="transmembrane region" description="Helical" evidence="2">
    <location>
        <begin position="121"/>
        <end position="139"/>
    </location>
</feature>
<dbReference type="OrthoDB" id="9814731at2"/>
<feature type="domain" description="EamA" evidence="3">
    <location>
        <begin position="10"/>
        <end position="135"/>
    </location>
</feature>
<dbReference type="SUPFAM" id="SSF103481">
    <property type="entry name" value="Multidrug resistance efflux transporter EmrE"/>
    <property type="match status" value="2"/>
</dbReference>
<evidence type="ECO:0000313" key="4">
    <source>
        <dbReference type="EMBL" id="SHH61020.1"/>
    </source>
</evidence>
<gene>
    <name evidence="4" type="ORF">SAMN02745823_00466</name>
</gene>
<dbReference type="GO" id="GO:0016020">
    <property type="term" value="C:membrane"/>
    <property type="evidence" value="ECO:0007669"/>
    <property type="project" value="InterPro"/>
</dbReference>